<organism evidence="2 3">
    <name type="scientific">Gordonia insulae</name>
    <dbReference type="NCBI Taxonomy" id="2420509"/>
    <lineage>
        <taxon>Bacteria</taxon>
        <taxon>Bacillati</taxon>
        <taxon>Actinomycetota</taxon>
        <taxon>Actinomycetes</taxon>
        <taxon>Mycobacteriales</taxon>
        <taxon>Gordoniaceae</taxon>
        <taxon>Gordonia</taxon>
    </lineage>
</organism>
<dbReference type="EMBL" id="CP033972">
    <property type="protein sequence ID" value="AZG43880.1"/>
    <property type="molecule type" value="Genomic_DNA"/>
</dbReference>
<keyword evidence="3" id="KW-1185">Reference proteome</keyword>
<dbReference type="Gene3D" id="3.30.450.40">
    <property type="match status" value="1"/>
</dbReference>
<feature type="domain" description="GAF" evidence="1">
    <location>
        <begin position="106"/>
        <end position="208"/>
    </location>
</feature>
<gene>
    <name evidence="2" type="primary">acoR_1</name>
    <name evidence="2" type="ORF">D7316_00454</name>
</gene>
<accession>A0A3G8JI25</accession>
<dbReference type="InterPro" id="IPR029016">
    <property type="entry name" value="GAF-like_dom_sf"/>
</dbReference>
<dbReference type="Pfam" id="PF01590">
    <property type="entry name" value="GAF"/>
    <property type="match status" value="1"/>
</dbReference>
<proteinExistence type="predicted"/>
<dbReference type="KEGG" id="gom:D7316_00454"/>
<reference evidence="2 3" key="1">
    <citation type="submission" date="2018-11" db="EMBL/GenBank/DDBJ databases">
        <title>Gordonia insulae sp. nov., isolated from an island soil.</title>
        <authorList>
            <person name="Kim Y.S."/>
            <person name="Kim S.B."/>
        </authorList>
    </citation>
    <scope>NUCLEOTIDE SEQUENCE [LARGE SCALE GENOMIC DNA]</scope>
    <source>
        <strain evidence="2 3">MMS17-SY073</strain>
    </source>
</reference>
<evidence type="ECO:0000313" key="2">
    <source>
        <dbReference type="EMBL" id="AZG43880.1"/>
    </source>
</evidence>
<dbReference type="AlphaFoldDB" id="A0A3G8JI25"/>
<evidence type="ECO:0000313" key="3">
    <source>
        <dbReference type="Proteomes" id="UP000271469"/>
    </source>
</evidence>
<dbReference type="Proteomes" id="UP000271469">
    <property type="component" value="Chromosome"/>
</dbReference>
<dbReference type="InterPro" id="IPR003018">
    <property type="entry name" value="GAF"/>
</dbReference>
<protein>
    <submittedName>
        <fullName evidence="2">Acetoin dehydrogenase operon transcriptional activator AcoR</fullName>
    </submittedName>
</protein>
<sequence length="408" mass="43509">MSAGDDPRHYAQLLSAVYDAAMAGEKMPARPRSLISESWDRVLHAGVDPEADVADAGLDVGDIEARRHGSGLLAVLDDLTRGLDSVIADGDNILVVADAGGRVLWRSGAPRVLQRADRLGFVEGADWAENSVGTNAIGTALMSGRAVQVFSAEHFVRSHHSWTCAGAPIRDPRTGTLLGAVDVSGPAATIHPTTVALVDVVAKLAESQLRDHHRRTLDRLRSVAAPMLARLRGPALAVDDDGWVAALDEVTPLTRLSLPRQVSPGRVWLHSLGECDLEPLPGGWLVRVATEQRESSGTAIDLDLSDPRRPVVAVSGIAGSWTMRPSPRHAEILALLARHPDGQSAAALSRHLFGVDDRTITVRAEISRLRKHLGGLIAANPYRFADGVIVAVREEGRVADPTRDASAL</sequence>
<name>A0A3G8JI25_9ACTN</name>
<evidence type="ECO:0000259" key="1">
    <source>
        <dbReference type="Pfam" id="PF01590"/>
    </source>
</evidence>